<sequence>MWNYTNRNTVQAIFTKLTFKYNAILDKNLDASQHMMVRSSTENLHSVIDNRRLFIVCLRERICSCRSNEYMFKAYDIPIYPLLDESTWTIPVEVLEQVVLPPVWNKMPGRPKKVRYKKVTESQAKRPKSSCGQCGREGHNRRTCRNIPYHH</sequence>
<gene>
    <name evidence="2" type="primary">LOC142174568</name>
</gene>
<keyword evidence="1" id="KW-1185">Reference proteome</keyword>
<reference evidence="2" key="2">
    <citation type="submission" date="2025-08" db="UniProtKB">
        <authorList>
            <consortium name="RefSeq"/>
        </authorList>
    </citation>
    <scope>IDENTIFICATION</scope>
    <source>
        <tissue evidence="2">Leaf</tissue>
    </source>
</reference>
<accession>A0AC58TH02</accession>
<dbReference type="Proteomes" id="UP000790787">
    <property type="component" value="Chromosome 20"/>
</dbReference>
<protein>
    <submittedName>
        <fullName evidence="2">Uncharacterized protein LOC142174568</fullName>
    </submittedName>
</protein>
<organism evidence="1 2">
    <name type="scientific">Nicotiana tabacum</name>
    <name type="common">Common tobacco</name>
    <dbReference type="NCBI Taxonomy" id="4097"/>
    <lineage>
        <taxon>Eukaryota</taxon>
        <taxon>Viridiplantae</taxon>
        <taxon>Streptophyta</taxon>
        <taxon>Embryophyta</taxon>
        <taxon>Tracheophyta</taxon>
        <taxon>Spermatophyta</taxon>
        <taxon>Magnoliopsida</taxon>
        <taxon>eudicotyledons</taxon>
        <taxon>Gunneridae</taxon>
        <taxon>Pentapetalae</taxon>
        <taxon>asterids</taxon>
        <taxon>lamiids</taxon>
        <taxon>Solanales</taxon>
        <taxon>Solanaceae</taxon>
        <taxon>Nicotianoideae</taxon>
        <taxon>Nicotianeae</taxon>
        <taxon>Nicotiana</taxon>
    </lineage>
</organism>
<reference evidence="1" key="1">
    <citation type="journal article" date="2014" name="Nat. Commun.">
        <title>The tobacco genome sequence and its comparison with those of tomato and potato.</title>
        <authorList>
            <person name="Sierro N."/>
            <person name="Battey J.N."/>
            <person name="Ouadi S."/>
            <person name="Bakaher N."/>
            <person name="Bovet L."/>
            <person name="Willig A."/>
            <person name="Goepfert S."/>
            <person name="Peitsch M.C."/>
            <person name="Ivanov N.V."/>
        </authorList>
    </citation>
    <scope>NUCLEOTIDE SEQUENCE [LARGE SCALE GENOMIC DNA]</scope>
</reference>
<name>A0AC58TH02_TOBAC</name>
<evidence type="ECO:0000313" key="1">
    <source>
        <dbReference type="Proteomes" id="UP000790787"/>
    </source>
</evidence>
<evidence type="ECO:0000313" key="2">
    <source>
        <dbReference type="RefSeq" id="XP_075096489.1"/>
    </source>
</evidence>
<proteinExistence type="predicted"/>
<dbReference type="RefSeq" id="XP_075096489.1">
    <property type="nucleotide sequence ID" value="XM_075240388.1"/>
</dbReference>